<evidence type="ECO:0000256" key="3">
    <source>
        <dbReference type="ARBA" id="ARBA00022448"/>
    </source>
</evidence>
<dbReference type="Proteomes" id="UP000308092">
    <property type="component" value="Unassembled WGS sequence"/>
</dbReference>
<dbReference type="GO" id="GO:0022857">
    <property type="term" value="F:transmembrane transporter activity"/>
    <property type="evidence" value="ECO:0007669"/>
    <property type="project" value="TreeGrafter"/>
</dbReference>
<keyword evidence="4 8" id="KW-0812">Transmembrane</keyword>
<name>A0A4S3JHQ1_9EURO</name>
<dbReference type="AlphaFoldDB" id="A0A4S3JHQ1"/>
<evidence type="ECO:0000256" key="4">
    <source>
        <dbReference type="ARBA" id="ARBA00022692"/>
    </source>
</evidence>
<evidence type="ECO:0000256" key="6">
    <source>
        <dbReference type="ARBA" id="ARBA00023136"/>
    </source>
</evidence>
<sequence>MESQPLIITRQGSSTGPGLGQRETCRGQLVESYGGLHDFEKQDPRIDYAPSDQPEAPLRDISGWKWYRTLLPVIVEEFGDIQKLSWLSAAFRLCAPTTSTSSGSTSSTSPLDHLWRDAVHDRHDLGRAIAAATTTLAERPVYVSCTGFTWGFGIVLGPAISPQWAGMAFYISRFIGAVYGPFYLFLIPSKDPRPGASIRRVLTALILAINLGGITHPWDAGRIVALFAVAGVLFILLCVQQAWNIDTTLLQRIIPVHTRRLRGTLCMVKKHQLAL</sequence>
<reference evidence="9 10" key="1">
    <citation type="submission" date="2019-03" db="EMBL/GenBank/DDBJ databases">
        <title>The genome sequence of a newly discovered highly antifungal drug resistant Aspergillus species, Aspergillus tanneri NIH 1004.</title>
        <authorList>
            <person name="Mounaud S."/>
            <person name="Singh I."/>
            <person name="Joardar V."/>
            <person name="Pakala S."/>
            <person name="Pakala S."/>
            <person name="Venepally P."/>
            <person name="Hoover J."/>
            <person name="Nierman W."/>
            <person name="Chung J."/>
            <person name="Losada L."/>
        </authorList>
    </citation>
    <scope>NUCLEOTIDE SEQUENCE [LARGE SCALE GENOMIC DNA]</scope>
    <source>
        <strain evidence="9 10">NIH1004</strain>
    </source>
</reference>
<keyword evidence="3" id="KW-0813">Transport</keyword>
<evidence type="ECO:0000256" key="7">
    <source>
        <dbReference type="SAM" id="MobiDB-lite"/>
    </source>
</evidence>
<dbReference type="EMBL" id="SOSA01000189">
    <property type="protein sequence ID" value="THC94790.1"/>
    <property type="molecule type" value="Genomic_DNA"/>
</dbReference>
<organism evidence="9 10">
    <name type="scientific">Aspergillus tanneri</name>
    <dbReference type="NCBI Taxonomy" id="1220188"/>
    <lineage>
        <taxon>Eukaryota</taxon>
        <taxon>Fungi</taxon>
        <taxon>Dikarya</taxon>
        <taxon>Ascomycota</taxon>
        <taxon>Pezizomycotina</taxon>
        <taxon>Eurotiomycetes</taxon>
        <taxon>Eurotiomycetidae</taxon>
        <taxon>Eurotiales</taxon>
        <taxon>Aspergillaceae</taxon>
        <taxon>Aspergillus</taxon>
        <taxon>Aspergillus subgen. Circumdati</taxon>
    </lineage>
</organism>
<feature type="transmembrane region" description="Helical" evidence="8">
    <location>
        <begin position="198"/>
        <end position="218"/>
    </location>
</feature>
<dbReference type="GO" id="GO:0005886">
    <property type="term" value="C:plasma membrane"/>
    <property type="evidence" value="ECO:0007669"/>
    <property type="project" value="TreeGrafter"/>
</dbReference>
<evidence type="ECO:0000256" key="2">
    <source>
        <dbReference type="ARBA" id="ARBA00007520"/>
    </source>
</evidence>
<dbReference type="VEuPathDB" id="FungiDB:EYZ11_005736"/>
<accession>A0A4S3JHQ1</accession>
<gene>
    <name evidence="9" type="ORF">EYZ11_005736</name>
</gene>
<comment type="caution">
    <text evidence="9">The sequence shown here is derived from an EMBL/GenBank/DDBJ whole genome shotgun (WGS) entry which is preliminary data.</text>
</comment>
<keyword evidence="6 8" id="KW-0472">Membrane</keyword>
<feature type="transmembrane region" description="Helical" evidence="8">
    <location>
        <begin position="167"/>
        <end position="186"/>
    </location>
</feature>
<protein>
    <recommendedName>
        <fullName evidence="11">Major facilitator superfamily (MFS) profile domain-containing protein</fullName>
    </recommendedName>
</protein>
<comment type="similarity">
    <text evidence="2">Belongs to the major facilitator superfamily. TCR/Tet family.</text>
</comment>
<dbReference type="PANTHER" id="PTHR23501">
    <property type="entry name" value="MAJOR FACILITATOR SUPERFAMILY"/>
    <property type="match status" value="1"/>
</dbReference>
<evidence type="ECO:0000256" key="5">
    <source>
        <dbReference type="ARBA" id="ARBA00022989"/>
    </source>
</evidence>
<keyword evidence="5 8" id="KW-1133">Transmembrane helix</keyword>
<keyword evidence="10" id="KW-1185">Reference proteome</keyword>
<evidence type="ECO:0000256" key="8">
    <source>
        <dbReference type="SAM" id="Phobius"/>
    </source>
</evidence>
<evidence type="ECO:0000313" key="10">
    <source>
        <dbReference type="Proteomes" id="UP000308092"/>
    </source>
</evidence>
<evidence type="ECO:0008006" key="11">
    <source>
        <dbReference type="Google" id="ProtNLM"/>
    </source>
</evidence>
<feature type="transmembrane region" description="Helical" evidence="8">
    <location>
        <begin position="141"/>
        <end position="161"/>
    </location>
</feature>
<dbReference type="PANTHER" id="PTHR23501:SF12">
    <property type="entry name" value="MAJOR FACILITATOR SUPERFAMILY (MFS) PROFILE DOMAIN-CONTAINING PROTEIN-RELATED"/>
    <property type="match status" value="1"/>
</dbReference>
<feature type="region of interest" description="Disordered" evidence="7">
    <location>
        <begin position="1"/>
        <end position="21"/>
    </location>
</feature>
<feature type="transmembrane region" description="Helical" evidence="8">
    <location>
        <begin position="224"/>
        <end position="243"/>
    </location>
</feature>
<proteinExistence type="inferred from homology"/>
<evidence type="ECO:0000313" key="9">
    <source>
        <dbReference type="EMBL" id="THC94790.1"/>
    </source>
</evidence>
<evidence type="ECO:0000256" key="1">
    <source>
        <dbReference type="ARBA" id="ARBA00004141"/>
    </source>
</evidence>
<comment type="subcellular location">
    <subcellularLocation>
        <location evidence="1">Membrane</location>
        <topology evidence="1">Multi-pass membrane protein</topology>
    </subcellularLocation>
</comment>